<proteinExistence type="predicted"/>
<gene>
    <name evidence="2" type="ORF">UTRI_10189</name>
</gene>
<accession>A0A5C3ED56</accession>
<evidence type="ECO:0000256" key="1">
    <source>
        <dbReference type="SAM" id="SignalP"/>
    </source>
</evidence>
<feature type="signal peptide" evidence="1">
    <location>
        <begin position="1"/>
        <end position="23"/>
    </location>
</feature>
<dbReference type="AlphaFoldDB" id="A0A5C3ED56"/>
<keyword evidence="1" id="KW-0732">Signal</keyword>
<sequence>MYSHPNKLIFVVLVLATITRAAAIGSNTFRKRMLATDVSSEKDRIPFEQLRSDFFQHNPRLAQAFSSSVLEQFSDTFFFKKKPVFQAYPQFGVSQSRLRHAYDSFGKVHVSNAEQSRFLTIEPKYRFPSGVKAADDQKLAHDVLASFVRRKEFIKEHFGNDAALVTYGWDLTPTRKAKFGLGHPRDALRDMSAGTSYTVIRKRLSEEGWAVLASRSGKSRLRLVLQPQGSIHPSVFGELKSAAQELHI</sequence>
<name>A0A5C3ED56_9BASI</name>
<organism evidence="2 3">
    <name type="scientific">Ustilago trichophora</name>
    <dbReference type="NCBI Taxonomy" id="86804"/>
    <lineage>
        <taxon>Eukaryota</taxon>
        <taxon>Fungi</taxon>
        <taxon>Dikarya</taxon>
        <taxon>Basidiomycota</taxon>
        <taxon>Ustilaginomycotina</taxon>
        <taxon>Ustilaginomycetes</taxon>
        <taxon>Ustilaginales</taxon>
        <taxon>Ustilaginaceae</taxon>
        <taxon>Ustilago</taxon>
    </lineage>
</organism>
<reference evidence="2 3" key="1">
    <citation type="submission" date="2018-03" db="EMBL/GenBank/DDBJ databases">
        <authorList>
            <person name="Guldener U."/>
        </authorList>
    </citation>
    <scope>NUCLEOTIDE SEQUENCE [LARGE SCALE GENOMIC DNA]</scope>
    <source>
        <strain evidence="2 3">NBRC100155</strain>
    </source>
</reference>
<evidence type="ECO:0000313" key="3">
    <source>
        <dbReference type="Proteomes" id="UP000324022"/>
    </source>
</evidence>
<keyword evidence="3" id="KW-1185">Reference proteome</keyword>
<feature type="chain" id="PRO_5022999426" evidence="1">
    <location>
        <begin position="24"/>
        <end position="248"/>
    </location>
</feature>
<evidence type="ECO:0000313" key="2">
    <source>
        <dbReference type="EMBL" id="SPO28150.1"/>
    </source>
</evidence>
<protein>
    <submittedName>
        <fullName evidence="2">Uncharacterized protein</fullName>
    </submittedName>
</protein>
<dbReference type="EMBL" id="OOIN01000021">
    <property type="protein sequence ID" value="SPO28150.1"/>
    <property type="molecule type" value="Genomic_DNA"/>
</dbReference>
<dbReference type="Proteomes" id="UP000324022">
    <property type="component" value="Unassembled WGS sequence"/>
</dbReference>